<dbReference type="AlphaFoldDB" id="A0A7J6B4U9"/>
<accession>A0A7J6B4U9</accession>
<sequence>MKKKKKTPECRRREVLVELDKDTYSEAYKRLEGELNSEIAHSNLQSYSCRQGVSAENRGTCREFLRDRS</sequence>
<name>A0A7J6B4U9_AMEME</name>
<comment type="caution">
    <text evidence="1">The sequence shown here is derived from an EMBL/GenBank/DDBJ whole genome shotgun (WGS) entry which is preliminary data.</text>
</comment>
<evidence type="ECO:0000313" key="2">
    <source>
        <dbReference type="Proteomes" id="UP000593565"/>
    </source>
</evidence>
<protein>
    <submittedName>
        <fullName evidence="1">Uncharacterized protein</fullName>
    </submittedName>
</protein>
<gene>
    <name evidence="1" type="ORF">AMELA_G00044880</name>
</gene>
<dbReference type="Proteomes" id="UP000593565">
    <property type="component" value="Unassembled WGS sequence"/>
</dbReference>
<evidence type="ECO:0000313" key="1">
    <source>
        <dbReference type="EMBL" id="KAF4090020.1"/>
    </source>
</evidence>
<keyword evidence="2" id="KW-1185">Reference proteome</keyword>
<organism evidence="1 2">
    <name type="scientific">Ameiurus melas</name>
    <name type="common">Black bullhead</name>
    <name type="synonym">Silurus melas</name>
    <dbReference type="NCBI Taxonomy" id="219545"/>
    <lineage>
        <taxon>Eukaryota</taxon>
        <taxon>Metazoa</taxon>
        <taxon>Chordata</taxon>
        <taxon>Craniata</taxon>
        <taxon>Vertebrata</taxon>
        <taxon>Euteleostomi</taxon>
        <taxon>Actinopterygii</taxon>
        <taxon>Neopterygii</taxon>
        <taxon>Teleostei</taxon>
        <taxon>Ostariophysi</taxon>
        <taxon>Siluriformes</taxon>
        <taxon>Ictaluridae</taxon>
        <taxon>Ameiurus</taxon>
    </lineage>
</organism>
<dbReference type="EMBL" id="JAAGNN010000004">
    <property type="protein sequence ID" value="KAF4090020.1"/>
    <property type="molecule type" value="Genomic_DNA"/>
</dbReference>
<reference evidence="1 2" key="1">
    <citation type="submission" date="2020-02" db="EMBL/GenBank/DDBJ databases">
        <title>A chromosome-scale genome assembly of the black bullhead catfish (Ameiurus melas).</title>
        <authorList>
            <person name="Wen M."/>
            <person name="Zham M."/>
            <person name="Cabau C."/>
            <person name="Klopp C."/>
            <person name="Donnadieu C."/>
            <person name="Roques C."/>
            <person name="Bouchez O."/>
            <person name="Lampietro C."/>
            <person name="Jouanno E."/>
            <person name="Herpin A."/>
            <person name="Louis A."/>
            <person name="Berthelot C."/>
            <person name="Parey E."/>
            <person name="Roest-Crollius H."/>
            <person name="Braasch I."/>
            <person name="Postlethwait J."/>
            <person name="Robinson-Rechavi M."/>
            <person name="Echchiki A."/>
            <person name="Begum T."/>
            <person name="Montfort J."/>
            <person name="Schartl M."/>
            <person name="Bobe J."/>
            <person name="Guiguen Y."/>
        </authorList>
    </citation>
    <scope>NUCLEOTIDE SEQUENCE [LARGE SCALE GENOMIC DNA]</scope>
    <source>
        <strain evidence="1">M_S1</strain>
        <tissue evidence="1">Blood</tissue>
    </source>
</reference>
<proteinExistence type="predicted"/>